<keyword evidence="2" id="KW-0813">Transport</keyword>
<dbReference type="EMBL" id="PDLY01000001">
    <property type="protein sequence ID" value="MBA5726885.1"/>
    <property type="molecule type" value="Genomic_DNA"/>
</dbReference>
<dbReference type="Pfam" id="PF13520">
    <property type="entry name" value="AA_permease_2"/>
    <property type="match status" value="1"/>
</dbReference>
<feature type="transmembrane region" description="Helical" evidence="6">
    <location>
        <begin position="162"/>
        <end position="180"/>
    </location>
</feature>
<feature type="transmembrane region" description="Helical" evidence="6">
    <location>
        <begin position="455"/>
        <end position="471"/>
    </location>
</feature>
<protein>
    <submittedName>
        <fullName evidence="7">Amino acid transporter</fullName>
    </submittedName>
</protein>
<dbReference type="PIRSF" id="PIRSF006060">
    <property type="entry name" value="AA_transporter"/>
    <property type="match status" value="1"/>
</dbReference>
<dbReference type="Proteomes" id="UP000765338">
    <property type="component" value="Unassembled WGS sequence"/>
</dbReference>
<evidence type="ECO:0000313" key="8">
    <source>
        <dbReference type="Proteomes" id="UP000765338"/>
    </source>
</evidence>
<evidence type="ECO:0000256" key="1">
    <source>
        <dbReference type="ARBA" id="ARBA00004141"/>
    </source>
</evidence>
<keyword evidence="3 6" id="KW-0812">Transmembrane</keyword>
<feature type="transmembrane region" description="Helical" evidence="6">
    <location>
        <begin position="269"/>
        <end position="293"/>
    </location>
</feature>
<evidence type="ECO:0000256" key="6">
    <source>
        <dbReference type="SAM" id="Phobius"/>
    </source>
</evidence>
<feature type="transmembrane region" description="Helical" evidence="6">
    <location>
        <begin position="30"/>
        <end position="53"/>
    </location>
</feature>
<sequence length="490" mass="52495">MMSSLWRKKAITSSTPPSTGLKRIFGTWQLIAIGVGVTIGAGLFSLTGVASGLYAGPAIPLAFLIAAVAASFAGLCYAELAGMIPSGGSAYSYAYAALGELVAWIIGWDLILEYTVSTAAVASSWSGYMTSFLRDWGIVIDPRLLHPPMTLVELPDGHMAHAWFNAPCLFILWLVTIMLTRGMKESGRMNSLIVGIKVCVLVGMIVACIPHVQLAHFHPFIPPNGGHYGEFGFSGVMRAAGMAFLAYIGFDIVSTAAQDTKNPQRSMPFAILGSQIICAIVYVIFSAVLVGVVDYHHFANDPSPVATVMDVVNLPWLSLLIKGGICLGYVSVIYGLLMGQSRILMSMSQDGLLPAFFRRMNSRSHTPVPSHMLSFLVSGLLACCLPINILANMASIGTLTAFAIVCAGVIALRFTAPDAPRTFRLPGGPLLIPSLGIISCGSVMLSMSLITWMRLIVWLAIGAVIYFAYSIRHSQLRTDSRPASCHSERP</sequence>
<evidence type="ECO:0000256" key="5">
    <source>
        <dbReference type="ARBA" id="ARBA00023136"/>
    </source>
</evidence>
<feature type="transmembrane region" description="Helical" evidence="6">
    <location>
        <begin position="235"/>
        <end position="257"/>
    </location>
</feature>
<accession>A0ABR5ZRL9</accession>
<proteinExistence type="predicted"/>
<dbReference type="PANTHER" id="PTHR43243">
    <property type="entry name" value="INNER MEMBRANE TRANSPORTER YGJI-RELATED"/>
    <property type="match status" value="1"/>
</dbReference>
<gene>
    <name evidence="7" type="ORF">CPA56_02600</name>
</gene>
<evidence type="ECO:0000256" key="3">
    <source>
        <dbReference type="ARBA" id="ARBA00022692"/>
    </source>
</evidence>
<comment type="subcellular location">
    <subcellularLocation>
        <location evidence="1">Membrane</location>
        <topology evidence="1">Multi-pass membrane protein</topology>
    </subcellularLocation>
</comment>
<dbReference type="Gene3D" id="1.20.1740.10">
    <property type="entry name" value="Amino acid/polyamine transporter I"/>
    <property type="match status" value="1"/>
</dbReference>
<feature type="transmembrane region" description="Helical" evidence="6">
    <location>
        <begin position="192"/>
        <end position="215"/>
    </location>
</feature>
<dbReference type="PANTHER" id="PTHR43243:SF4">
    <property type="entry name" value="CATIONIC AMINO ACID TRANSPORTER 4"/>
    <property type="match status" value="1"/>
</dbReference>
<dbReference type="RefSeq" id="WP_182040456.1">
    <property type="nucleotide sequence ID" value="NZ_PDLY01000001.1"/>
</dbReference>
<feature type="transmembrane region" description="Helical" evidence="6">
    <location>
        <begin position="428"/>
        <end position="449"/>
    </location>
</feature>
<reference evidence="7 8" key="1">
    <citation type="submission" date="2017-10" db="EMBL/GenBank/DDBJ databases">
        <authorList>
            <person name="Jakob F."/>
        </authorList>
    </citation>
    <scope>NUCLEOTIDE SEQUENCE [LARGE SCALE GENOMIC DNA]</scope>
    <source>
        <strain evidence="7 8">TMW 2.1889</strain>
    </source>
</reference>
<feature type="transmembrane region" description="Helical" evidence="6">
    <location>
        <begin position="313"/>
        <end position="337"/>
    </location>
</feature>
<evidence type="ECO:0000256" key="2">
    <source>
        <dbReference type="ARBA" id="ARBA00022448"/>
    </source>
</evidence>
<keyword evidence="4 6" id="KW-1133">Transmembrane helix</keyword>
<name>A0ABR5ZRL9_9PROT</name>
<feature type="transmembrane region" description="Helical" evidence="6">
    <location>
        <begin position="396"/>
        <end position="416"/>
    </location>
</feature>
<feature type="transmembrane region" description="Helical" evidence="6">
    <location>
        <begin position="59"/>
        <end position="78"/>
    </location>
</feature>
<evidence type="ECO:0000313" key="7">
    <source>
        <dbReference type="EMBL" id="MBA5726885.1"/>
    </source>
</evidence>
<keyword evidence="8" id="KW-1185">Reference proteome</keyword>
<evidence type="ECO:0000256" key="4">
    <source>
        <dbReference type="ARBA" id="ARBA00022989"/>
    </source>
</evidence>
<feature type="transmembrane region" description="Helical" evidence="6">
    <location>
        <begin position="368"/>
        <end position="390"/>
    </location>
</feature>
<dbReference type="InterPro" id="IPR002293">
    <property type="entry name" value="AA/rel_permease1"/>
</dbReference>
<keyword evidence="5 6" id="KW-0472">Membrane</keyword>
<organism evidence="7 8">
    <name type="scientific">Bombella mellum</name>
    <dbReference type="NCBI Taxonomy" id="2039288"/>
    <lineage>
        <taxon>Bacteria</taxon>
        <taxon>Pseudomonadati</taxon>
        <taxon>Pseudomonadota</taxon>
        <taxon>Alphaproteobacteria</taxon>
        <taxon>Acetobacterales</taxon>
        <taxon>Acetobacteraceae</taxon>
        <taxon>Bombella</taxon>
    </lineage>
</organism>
<comment type="caution">
    <text evidence="7">The sequence shown here is derived from an EMBL/GenBank/DDBJ whole genome shotgun (WGS) entry which is preliminary data.</text>
</comment>
<feature type="transmembrane region" description="Helical" evidence="6">
    <location>
        <begin position="90"/>
        <end position="108"/>
    </location>
</feature>